<dbReference type="STRING" id="299255.SAMN02745129_4524"/>
<accession>A0A1M5YW45</accession>
<dbReference type="InterPro" id="IPR052022">
    <property type="entry name" value="26kDa_periplasmic_antigen"/>
</dbReference>
<protein>
    <recommendedName>
        <fullName evidence="3">DUF541 domain-containing protein</fullName>
    </recommendedName>
</protein>
<dbReference type="PANTHER" id="PTHR34387:SF2">
    <property type="entry name" value="SLR1258 PROTEIN"/>
    <property type="match status" value="1"/>
</dbReference>
<dbReference type="Gene3D" id="3.30.70.2970">
    <property type="entry name" value="Protein of unknown function (DUF541), domain 2"/>
    <property type="match status" value="1"/>
</dbReference>
<name>A0A1M5YW45_9GAMM</name>
<evidence type="ECO:0008006" key="3">
    <source>
        <dbReference type="Google" id="ProtNLM"/>
    </source>
</evidence>
<reference evidence="1 2" key="1">
    <citation type="submission" date="2016-11" db="EMBL/GenBank/DDBJ databases">
        <authorList>
            <person name="Jaros S."/>
            <person name="Januszkiewicz K."/>
            <person name="Wedrychowicz H."/>
        </authorList>
    </citation>
    <scope>NUCLEOTIDE SEQUENCE [LARGE SCALE GENOMIC DNA]</scope>
    <source>
        <strain evidence="1 2">DSM 16917</strain>
    </source>
</reference>
<proteinExistence type="predicted"/>
<dbReference type="PANTHER" id="PTHR34387">
    <property type="entry name" value="SLR1258 PROTEIN"/>
    <property type="match status" value="1"/>
</dbReference>
<evidence type="ECO:0000313" key="1">
    <source>
        <dbReference type="EMBL" id="SHI16084.1"/>
    </source>
</evidence>
<dbReference type="InterPro" id="IPR007497">
    <property type="entry name" value="SIMPL/DUF541"/>
</dbReference>
<gene>
    <name evidence="1" type="ORF">SAMN02745129_4524</name>
</gene>
<dbReference type="GO" id="GO:0006974">
    <property type="term" value="P:DNA damage response"/>
    <property type="evidence" value="ECO:0007669"/>
    <property type="project" value="TreeGrafter"/>
</dbReference>
<dbReference type="RefSeq" id="WP_067664812.1">
    <property type="nucleotide sequence ID" value="NZ_FQXG01000008.1"/>
</dbReference>
<keyword evidence="2" id="KW-1185">Reference proteome</keyword>
<dbReference type="Pfam" id="PF04402">
    <property type="entry name" value="SIMPL"/>
    <property type="match status" value="1"/>
</dbReference>
<dbReference type="EMBL" id="FQXG01000008">
    <property type="protein sequence ID" value="SHI16084.1"/>
    <property type="molecule type" value="Genomic_DNA"/>
</dbReference>
<dbReference type="Proteomes" id="UP000184268">
    <property type="component" value="Unassembled WGS sequence"/>
</dbReference>
<evidence type="ECO:0000313" key="2">
    <source>
        <dbReference type="Proteomes" id="UP000184268"/>
    </source>
</evidence>
<dbReference type="OrthoDB" id="5985609at2"/>
<dbReference type="Gene3D" id="3.30.110.170">
    <property type="entry name" value="Protein of unknown function (DUF541), domain 1"/>
    <property type="match status" value="1"/>
</dbReference>
<sequence>MSRIGALVLCLWLQLGVAWAGYIEVDGMAERQLTPDSVRLTASVSKLADTPTMALEEVGKVMDQVLTVAEQHDHAARKLVAGHVTVAPEYRYDNRKAQLLGFKANRQVTMVLPIELTGEWLQQLAEMGMTEISSPHYFASGQEAFRDRLYREALADAREQAEVLTPEGQSLGPVEFIVVNAGPRPMARMASADSAGPIRPGQVTERVQLRVRFQLD</sequence>
<organism evidence="1 2">
    <name type="scientific">Ferrimonas marina</name>
    <dbReference type="NCBI Taxonomy" id="299255"/>
    <lineage>
        <taxon>Bacteria</taxon>
        <taxon>Pseudomonadati</taxon>
        <taxon>Pseudomonadota</taxon>
        <taxon>Gammaproteobacteria</taxon>
        <taxon>Alteromonadales</taxon>
        <taxon>Ferrimonadaceae</taxon>
        <taxon>Ferrimonas</taxon>
    </lineage>
</organism>
<dbReference type="AlphaFoldDB" id="A0A1M5YW45"/>